<gene>
    <name evidence="3" type="ORF">LKACC12383_00843</name>
</gene>
<organism evidence="3 4">
    <name type="scientific">Companilactobacillus kimchii</name>
    <dbReference type="NCBI Taxonomy" id="2801452"/>
    <lineage>
        <taxon>Bacteria</taxon>
        <taxon>Bacillati</taxon>
        <taxon>Bacillota</taxon>
        <taxon>Bacilli</taxon>
        <taxon>Lactobacillales</taxon>
        <taxon>Lactobacillaceae</taxon>
        <taxon>Companilactobacillus</taxon>
    </lineage>
</organism>
<feature type="domain" description="IrrE N-terminal-like" evidence="2">
    <location>
        <begin position="46"/>
        <end position="173"/>
    </location>
</feature>
<reference evidence="3 4" key="1">
    <citation type="submission" date="2017-03" db="EMBL/GenBank/DDBJ databases">
        <title>Genome sequence of Lactobacillus kimchii KACC 12383.</title>
        <authorList>
            <person name="Chun J."/>
        </authorList>
    </citation>
    <scope>NUCLEOTIDE SEQUENCE [LARGE SCALE GENOMIC DNA]</scope>
    <source>
        <strain evidence="3 4">KACC 12383</strain>
    </source>
</reference>
<sequence>MRLNEIFSDDFIAKLNGLNDGANLNPEESVDGFIDVEKILKELKFKIRFEDSMSGSGRIDGKSIYIDESEGKPRQRFSMAHELGHAMQNNRSANRKDDSDDYDAEERKNEVFANTFAAQFLMPKKLVTLAVKDVISKNKMDANCLSDGEIDLIINESAEKLQVSRGAMKYRIKNLKIFIPAKGNN</sequence>
<dbReference type="Gene3D" id="1.10.10.2910">
    <property type="match status" value="1"/>
</dbReference>
<comment type="caution">
    <text evidence="3">The sequence shown here is derived from an EMBL/GenBank/DDBJ whole genome shotgun (WGS) entry which is preliminary data.</text>
</comment>
<dbReference type="Pfam" id="PF06114">
    <property type="entry name" value="Peptidase_M78"/>
    <property type="match status" value="1"/>
</dbReference>
<dbReference type="RefSeq" id="WP_054643588.1">
    <property type="nucleotide sequence ID" value="NZ_LNUB01000046.1"/>
</dbReference>
<dbReference type="Proteomes" id="UP000196649">
    <property type="component" value="Unassembled WGS sequence"/>
</dbReference>
<proteinExistence type="predicted"/>
<feature type="region of interest" description="Disordered" evidence="1">
    <location>
        <begin position="85"/>
        <end position="104"/>
    </location>
</feature>
<dbReference type="EMBL" id="MXAL01000003">
    <property type="protein sequence ID" value="OWF33703.1"/>
    <property type="molecule type" value="Genomic_DNA"/>
</dbReference>
<dbReference type="InterPro" id="IPR052345">
    <property type="entry name" value="Rad_response_metalloprotease"/>
</dbReference>
<name>A0A210PB38_9LACO</name>
<protein>
    <recommendedName>
        <fullName evidence="2">IrrE N-terminal-like domain-containing protein</fullName>
    </recommendedName>
</protein>
<dbReference type="AlphaFoldDB" id="A0A210PB38"/>
<evidence type="ECO:0000259" key="2">
    <source>
        <dbReference type="Pfam" id="PF06114"/>
    </source>
</evidence>
<dbReference type="InterPro" id="IPR010359">
    <property type="entry name" value="IrrE_HExxH"/>
</dbReference>
<evidence type="ECO:0000313" key="3">
    <source>
        <dbReference type="EMBL" id="OWF33703.1"/>
    </source>
</evidence>
<accession>A0A210PB38</accession>
<evidence type="ECO:0000313" key="4">
    <source>
        <dbReference type="Proteomes" id="UP000196649"/>
    </source>
</evidence>
<dbReference type="PANTHER" id="PTHR43236:SF2">
    <property type="entry name" value="BLL0069 PROTEIN"/>
    <property type="match status" value="1"/>
</dbReference>
<dbReference type="PANTHER" id="PTHR43236">
    <property type="entry name" value="ANTITOXIN HIGA1"/>
    <property type="match status" value="1"/>
</dbReference>
<evidence type="ECO:0000256" key="1">
    <source>
        <dbReference type="SAM" id="MobiDB-lite"/>
    </source>
</evidence>